<dbReference type="Pfam" id="PF04577">
    <property type="entry name" value="Glyco_transf_61"/>
    <property type="match status" value="1"/>
</dbReference>
<dbReference type="GO" id="GO:0016757">
    <property type="term" value="F:glycosyltransferase activity"/>
    <property type="evidence" value="ECO:0007669"/>
    <property type="project" value="InterPro"/>
</dbReference>
<gene>
    <name evidence="2" type="ORF">GUITHDRAFT_121967</name>
</gene>
<dbReference type="OrthoDB" id="10656400at2759"/>
<evidence type="ECO:0000313" key="2">
    <source>
        <dbReference type="EMBL" id="EKX31831.1"/>
    </source>
</evidence>
<dbReference type="AlphaFoldDB" id="L1I6I0"/>
<keyword evidence="4" id="KW-1185">Reference proteome</keyword>
<organism evidence="2">
    <name type="scientific">Guillardia theta (strain CCMP2712)</name>
    <name type="common">Cryptophyte</name>
    <dbReference type="NCBI Taxonomy" id="905079"/>
    <lineage>
        <taxon>Eukaryota</taxon>
        <taxon>Cryptophyceae</taxon>
        <taxon>Pyrenomonadales</taxon>
        <taxon>Geminigeraceae</taxon>
        <taxon>Guillardia</taxon>
    </lineage>
</organism>
<dbReference type="PaxDb" id="55529-EKX31831"/>
<dbReference type="RefSeq" id="XP_005818811.1">
    <property type="nucleotide sequence ID" value="XM_005818754.1"/>
</dbReference>
<dbReference type="EMBL" id="JH993232">
    <property type="protein sequence ID" value="EKX31831.1"/>
    <property type="molecule type" value="Genomic_DNA"/>
</dbReference>
<name>L1I6I0_GUITC</name>
<reference evidence="3" key="3">
    <citation type="submission" date="2016-03" db="UniProtKB">
        <authorList>
            <consortium name="EnsemblProtists"/>
        </authorList>
    </citation>
    <scope>IDENTIFICATION</scope>
</reference>
<dbReference type="eggNOG" id="ENOG502SBHM">
    <property type="taxonomic scope" value="Eukaryota"/>
</dbReference>
<protein>
    <recommendedName>
        <fullName evidence="1">Glycosyltransferase 61 catalytic domain-containing protein</fullName>
    </recommendedName>
</protein>
<dbReference type="EnsemblProtists" id="EKX31831">
    <property type="protein sequence ID" value="EKX31831"/>
    <property type="gene ID" value="GUITHDRAFT_121967"/>
</dbReference>
<reference evidence="2 4" key="1">
    <citation type="journal article" date="2012" name="Nature">
        <title>Algal genomes reveal evolutionary mosaicism and the fate of nucleomorphs.</title>
        <authorList>
            <consortium name="DOE Joint Genome Institute"/>
            <person name="Curtis B.A."/>
            <person name="Tanifuji G."/>
            <person name="Burki F."/>
            <person name="Gruber A."/>
            <person name="Irimia M."/>
            <person name="Maruyama S."/>
            <person name="Arias M.C."/>
            <person name="Ball S.G."/>
            <person name="Gile G.H."/>
            <person name="Hirakawa Y."/>
            <person name="Hopkins J.F."/>
            <person name="Kuo A."/>
            <person name="Rensing S.A."/>
            <person name="Schmutz J."/>
            <person name="Symeonidi A."/>
            <person name="Elias M."/>
            <person name="Eveleigh R.J."/>
            <person name="Herman E.K."/>
            <person name="Klute M.J."/>
            <person name="Nakayama T."/>
            <person name="Obornik M."/>
            <person name="Reyes-Prieto A."/>
            <person name="Armbrust E.V."/>
            <person name="Aves S.J."/>
            <person name="Beiko R.G."/>
            <person name="Coutinho P."/>
            <person name="Dacks J.B."/>
            <person name="Durnford D.G."/>
            <person name="Fast N.M."/>
            <person name="Green B.R."/>
            <person name="Grisdale C.J."/>
            <person name="Hempel F."/>
            <person name="Henrissat B."/>
            <person name="Hoppner M.P."/>
            <person name="Ishida K."/>
            <person name="Kim E."/>
            <person name="Koreny L."/>
            <person name="Kroth P.G."/>
            <person name="Liu Y."/>
            <person name="Malik S.B."/>
            <person name="Maier U.G."/>
            <person name="McRose D."/>
            <person name="Mock T."/>
            <person name="Neilson J.A."/>
            <person name="Onodera N.T."/>
            <person name="Poole A.M."/>
            <person name="Pritham E.J."/>
            <person name="Richards T.A."/>
            <person name="Rocap G."/>
            <person name="Roy S.W."/>
            <person name="Sarai C."/>
            <person name="Schaack S."/>
            <person name="Shirato S."/>
            <person name="Slamovits C.H."/>
            <person name="Spencer D.F."/>
            <person name="Suzuki S."/>
            <person name="Worden A.Z."/>
            <person name="Zauner S."/>
            <person name="Barry K."/>
            <person name="Bell C."/>
            <person name="Bharti A.K."/>
            <person name="Crow J.A."/>
            <person name="Grimwood J."/>
            <person name="Kramer R."/>
            <person name="Lindquist E."/>
            <person name="Lucas S."/>
            <person name="Salamov A."/>
            <person name="McFadden G.I."/>
            <person name="Lane C.E."/>
            <person name="Keeling P.J."/>
            <person name="Gray M.W."/>
            <person name="Grigoriev I.V."/>
            <person name="Archibald J.M."/>
        </authorList>
    </citation>
    <scope>NUCLEOTIDE SEQUENCE</scope>
    <source>
        <strain evidence="2 4">CCMP2712</strain>
    </source>
</reference>
<evidence type="ECO:0000259" key="1">
    <source>
        <dbReference type="Pfam" id="PF04577"/>
    </source>
</evidence>
<feature type="domain" description="Glycosyltransferase 61 catalytic" evidence="1">
    <location>
        <begin position="229"/>
        <end position="302"/>
    </location>
</feature>
<accession>L1I6I0</accession>
<dbReference type="Proteomes" id="UP000011087">
    <property type="component" value="Unassembled WGS sequence"/>
</dbReference>
<dbReference type="InterPro" id="IPR049625">
    <property type="entry name" value="Glyco_transf_61_cat"/>
</dbReference>
<evidence type="ECO:0000313" key="3">
    <source>
        <dbReference type="EnsemblProtists" id="EKX31831"/>
    </source>
</evidence>
<evidence type="ECO:0000313" key="4">
    <source>
        <dbReference type="Proteomes" id="UP000011087"/>
    </source>
</evidence>
<dbReference type="KEGG" id="gtt:GUITHDRAFT_121967"/>
<proteinExistence type="predicted"/>
<sequence length="390" mass="43537">MLACGEQAEAGRWSSWVKCEEHEGIKSCVARNVCWDVTSRTLRVFDSSDQDVSFTTYLAAKYPPYSTPEEALVVDGSAGECEGCVFLKGVYGLVGRYFAHNRGHVLGDEVWAMFQALSLWGMEEEYRNMQVILHEDALNADVFEFVNARPVWTVGTVINQHGGFLCMETVVFGLAHLGYALGHSCGDGRSVTCRPKFLPPFQVNVRRFRLLAMELHGISERARPEVAQVVVTRKGRKALNPVRLVNTEEVVAAVKSLGVAVLVADWSTMSSKEQLALMSRTDVLVSLPGSDTMNAIWMPWDRSLVTPCRIYMDGRVDEGNETEIWFRYIHNVTRWCGFDRSRDVERVKGESHMRVPVEVVKALVGEQLGRLSDKGYVLPSVPSGGEGRKP</sequence>
<dbReference type="HOGENOM" id="CLU_040487_0_0_1"/>
<dbReference type="GeneID" id="17288562"/>
<reference evidence="4" key="2">
    <citation type="submission" date="2012-11" db="EMBL/GenBank/DDBJ databases">
        <authorList>
            <person name="Kuo A."/>
            <person name="Curtis B.A."/>
            <person name="Tanifuji G."/>
            <person name="Burki F."/>
            <person name="Gruber A."/>
            <person name="Irimia M."/>
            <person name="Maruyama S."/>
            <person name="Arias M.C."/>
            <person name="Ball S.G."/>
            <person name="Gile G.H."/>
            <person name="Hirakawa Y."/>
            <person name="Hopkins J.F."/>
            <person name="Rensing S.A."/>
            <person name="Schmutz J."/>
            <person name="Symeonidi A."/>
            <person name="Elias M."/>
            <person name="Eveleigh R.J."/>
            <person name="Herman E.K."/>
            <person name="Klute M.J."/>
            <person name="Nakayama T."/>
            <person name="Obornik M."/>
            <person name="Reyes-Prieto A."/>
            <person name="Armbrust E.V."/>
            <person name="Aves S.J."/>
            <person name="Beiko R.G."/>
            <person name="Coutinho P."/>
            <person name="Dacks J.B."/>
            <person name="Durnford D.G."/>
            <person name="Fast N.M."/>
            <person name="Green B.R."/>
            <person name="Grisdale C."/>
            <person name="Hempe F."/>
            <person name="Henrissat B."/>
            <person name="Hoppner M.P."/>
            <person name="Ishida K.-I."/>
            <person name="Kim E."/>
            <person name="Koreny L."/>
            <person name="Kroth P.G."/>
            <person name="Liu Y."/>
            <person name="Malik S.-B."/>
            <person name="Maier U.G."/>
            <person name="McRose D."/>
            <person name="Mock T."/>
            <person name="Neilson J.A."/>
            <person name="Onodera N.T."/>
            <person name="Poole A.M."/>
            <person name="Pritham E.J."/>
            <person name="Richards T.A."/>
            <person name="Rocap G."/>
            <person name="Roy S.W."/>
            <person name="Sarai C."/>
            <person name="Schaack S."/>
            <person name="Shirato S."/>
            <person name="Slamovits C.H."/>
            <person name="Spencer D.F."/>
            <person name="Suzuki S."/>
            <person name="Worden A.Z."/>
            <person name="Zauner S."/>
            <person name="Barry K."/>
            <person name="Bell C."/>
            <person name="Bharti A.K."/>
            <person name="Crow J.A."/>
            <person name="Grimwood J."/>
            <person name="Kramer R."/>
            <person name="Lindquist E."/>
            <person name="Lucas S."/>
            <person name="Salamov A."/>
            <person name="McFadden G.I."/>
            <person name="Lane C.E."/>
            <person name="Keeling P.J."/>
            <person name="Gray M.W."/>
            <person name="Grigoriev I.V."/>
            <person name="Archibald J.M."/>
        </authorList>
    </citation>
    <scope>NUCLEOTIDE SEQUENCE</scope>
    <source>
        <strain evidence="4">CCMP2712</strain>
    </source>
</reference>